<dbReference type="AlphaFoldDB" id="W2UZ49"/>
<evidence type="ECO:0000313" key="5">
    <source>
        <dbReference type="Proteomes" id="UP000018951"/>
    </source>
</evidence>
<sequence>MTRCFFFISILWFLHVPAYSSVYNARTLTVHEVVSSYGIKSALLQVKNDVFTVFDISMLNAGYAYDPVDKQGLANISAYILRTCDTKQMTNLEIQQRLSMLGAYFSYEVGIDRVSVQVHCLSEHLNEVLLLLNYKLFHHIVTDEILQYAKQHVKTTRNLQLHNFDPQYLLSTQLFGSFFTEHPYASKPFGVVLKGKNQDSIDNISVQDVRAYFSNNINRVNSIISVFGSITKSELIKILDKYMLELPLALEKRPKKIRNIMFHEVDNISDRISLKVDGAHNTERALVYVLTEQVSPTDASYYPMYIIYYILKSRVLDTCILNILPQGFREIPTLYSLQYNMRYSDMLALYFSTTLSNLYEYIDITENVLKLLDQTVISVPILKDLKISIVNSFLTSLEDPKNTIYLLRFMQEHKLGTFFIEDFLNGINNTTVEEINSVFRSLTKDKFTMVDISCV</sequence>
<gene>
    <name evidence="4" type="ORF">P857_699</name>
</gene>
<evidence type="ECO:0000256" key="1">
    <source>
        <dbReference type="ARBA" id="ARBA00007261"/>
    </source>
</evidence>
<feature type="chain" id="PRO_5004826167" evidence="3">
    <location>
        <begin position="21"/>
        <end position="455"/>
    </location>
</feature>
<reference evidence="4 5" key="1">
    <citation type="journal article" date="2013" name="PLoS ONE">
        <title>Bacterial endosymbiosis in a chordate host: long-term co-evolution and conservation of secondary metabolism.</title>
        <authorList>
            <person name="Kwan J.C."/>
            <person name="Schmidt E.W."/>
        </authorList>
    </citation>
    <scope>NUCLEOTIDE SEQUENCE [LARGE SCALE GENOMIC DNA]</scope>
    <source>
        <strain evidence="5">L6</strain>
    </source>
</reference>
<evidence type="ECO:0000313" key="4">
    <source>
        <dbReference type="EMBL" id="ETO91209.1"/>
    </source>
</evidence>
<dbReference type="SUPFAM" id="SSF63411">
    <property type="entry name" value="LuxS/MPP-like metallohydrolase"/>
    <property type="match status" value="2"/>
</dbReference>
<feature type="signal peptide" evidence="3">
    <location>
        <begin position="1"/>
        <end position="20"/>
    </location>
</feature>
<keyword evidence="2" id="KW-0645">Protease</keyword>
<name>W2UZ49_9RICK</name>
<keyword evidence="5" id="KW-1185">Reference proteome</keyword>
<dbReference type="STRING" id="1401685.P857_699"/>
<dbReference type="Gene3D" id="3.30.830.10">
    <property type="entry name" value="Metalloenzyme, LuxS/M16 peptidase-like"/>
    <property type="match status" value="2"/>
</dbReference>
<dbReference type="Proteomes" id="UP000018951">
    <property type="component" value="Unassembled WGS sequence"/>
</dbReference>
<accession>W2UZ49</accession>
<keyword evidence="3" id="KW-0732">Signal</keyword>
<evidence type="ECO:0000256" key="2">
    <source>
        <dbReference type="ARBA" id="ARBA00023049"/>
    </source>
</evidence>
<dbReference type="InterPro" id="IPR011249">
    <property type="entry name" value="Metalloenz_LuxS/M16"/>
</dbReference>
<dbReference type="EMBL" id="AXCJ01000008">
    <property type="protein sequence ID" value="ETO91209.1"/>
    <property type="molecule type" value="Genomic_DNA"/>
</dbReference>
<comment type="caution">
    <text evidence="4">The sequence shown here is derived from an EMBL/GenBank/DDBJ whole genome shotgun (WGS) entry which is preliminary data.</text>
</comment>
<dbReference type="PANTHER" id="PTHR11851:SF49">
    <property type="entry name" value="MITOCHONDRIAL-PROCESSING PEPTIDASE SUBUNIT ALPHA"/>
    <property type="match status" value="1"/>
</dbReference>
<evidence type="ECO:0000256" key="3">
    <source>
        <dbReference type="SAM" id="SignalP"/>
    </source>
</evidence>
<comment type="similarity">
    <text evidence="1">Belongs to the peptidase M16 family.</text>
</comment>
<proteinExistence type="inferred from homology"/>
<organism evidence="4 5">
    <name type="scientific">Candidatus Xenolissoclinum pacificiensis L6</name>
    <dbReference type="NCBI Taxonomy" id="1401685"/>
    <lineage>
        <taxon>Bacteria</taxon>
        <taxon>Pseudomonadati</taxon>
        <taxon>Pseudomonadota</taxon>
        <taxon>Alphaproteobacteria</taxon>
        <taxon>Rickettsiales</taxon>
        <taxon>Anaplasmataceae</taxon>
        <taxon>Candidatus Xenolissoclinum</taxon>
    </lineage>
</organism>
<dbReference type="GO" id="GO:0046872">
    <property type="term" value="F:metal ion binding"/>
    <property type="evidence" value="ECO:0007669"/>
    <property type="project" value="InterPro"/>
</dbReference>
<protein>
    <submittedName>
        <fullName evidence="4">Uncharacterized protein</fullName>
    </submittedName>
</protein>
<dbReference type="InterPro" id="IPR050361">
    <property type="entry name" value="MPP/UQCRC_Complex"/>
</dbReference>
<keyword evidence="2" id="KW-0378">Hydrolase</keyword>
<keyword evidence="2" id="KW-0482">Metalloprotease</keyword>
<dbReference type="GO" id="GO:0008237">
    <property type="term" value="F:metallopeptidase activity"/>
    <property type="evidence" value="ECO:0007669"/>
    <property type="project" value="UniProtKB-KW"/>
</dbReference>
<dbReference type="PANTHER" id="PTHR11851">
    <property type="entry name" value="METALLOPROTEASE"/>
    <property type="match status" value="1"/>
</dbReference>